<dbReference type="AlphaFoldDB" id="A0A218W6Z8"/>
<reference evidence="2" key="1">
    <citation type="submission" date="2017-06" db="EMBL/GenBank/DDBJ databases">
        <title>The pomegranate genome and the genomics of punicalagin biosynthesis.</title>
        <authorList>
            <person name="Xu C."/>
        </authorList>
    </citation>
    <scope>NUCLEOTIDE SEQUENCE [LARGE SCALE GENOMIC DNA]</scope>
    <source>
        <tissue evidence="2">Fresh leaf</tissue>
    </source>
</reference>
<dbReference type="EMBL" id="MTKT01004950">
    <property type="protein sequence ID" value="OWM68634.1"/>
    <property type="molecule type" value="Genomic_DNA"/>
</dbReference>
<proteinExistence type="predicted"/>
<sequence>MGDNELGRQRNGGGMAASDEEDLAFGKWKPLKDFPWKDDNQLFYKMRDLTRNNINIGHTYK</sequence>
<accession>A0A218W6Z8</accession>
<evidence type="ECO:0000256" key="1">
    <source>
        <dbReference type="SAM" id="MobiDB-lite"/>
    </source>
</evidence>
<dbReference type="Proteomes" id="UP000197138">
    <property type="component" value="Unassembled WGS sequence"/>
</dbReference>
<gene>
    <name evidence="2" type="ORF">CDL15_Pgr023599</name>
</gene>
<comment type="caution">
    <text evidence="2">The sequence shown here is derived from an EMBL/GenBank/DDBJ whole genome shotgun (WGS) entry which is preliminary data.</text>
</comment>
<evidence type="ECO:0000313" key="2">
    <source>
        <dbReference type="EMBL" id="OWM68634.1"/>
    </source>
</evidence>
<feature type="region of interest" description="Disordered" evidence="1">
    <location>
        <begin position="1"/>
        <end position="21"/>
    </location>
</feature>
<name>A0A218W6Z8_PUNGR</name>
<organism evidence="2">
    <name type="scientific">Punica granatum</name>
    <name type="common">Pomegranate</name>
    <dbReference type="NCBI Taxonomy" id="22663"/>
    <lineage>
        <taxon>Eukaryota</taxon>
        <taxon>Viridiplantae</taxon>
        <taxon>Streptophyta</taxon>
        <taxon>Embryophyta</taxon>
        <taxon>Tracheophyta</taxon>
        <taxon>Spermatophyta</taxon>
        <taxon>Magnoliopsida</taxon>
        <taxon>eudicotyledons</taxon>
        <taxon>Gunneridae</taxon>
        <taxon>Pentapetalae</taxon>
        <taxon>rosids</taxon>
        <taxon>malvids</taxon>
        <taxon>Myrtales</taxon>
        <taxon>Lythraceae</taxon>
        <taxon>Punica</taxon>
    </lineage>
</organism>
<protein>
    <submittedName>
        <fullName evidence="2">Uncharacterized protein</fullName>
    </submittedName>
</protein>